<feature type="region of interest" description="Disordered" evidence="3">
    <location>
        <begin position="1"/>
        <end position="64"/>
    </location>
</feature>
<feature type="domain" description="K Homology" evidence="4">
    <location>
        <begin position="781"/>
        <end position="851"/>
    </location>
</feature>
<feature type="region of interest" description="Disordered" evidence="3">
    <location>
        <begin position="466"/>
        <end position="619"/>
    </location>
</feature>
<feature type="compositionally biased region" description="Low complexity" evidence="3">
    <location>
        <begin position="288"/>
        <end position="297"/>
    </location>
</feature>
<dbReference type="Pfam" id="PF00013">
    <property type="entry name" value="KH_1"/>
    <property type="match status" value="2"/>
</dbReference>
<dbReference type="AlphaFoldDB" id="A0A9W8CSF3"/>
<sequence>MSDSGEPAEQIAISAAEIQQPVMPPGDVAGEQMAVEQSADNESADAAMEPAAASQQQQQPNRASLAAFVGEFESAAAALPVTGTKRKRSRRNTLETKAAPNDNNDDEDINLHVEADWSDDEKDDKEPAAKRAVAETDQGAPSAVAKKPAASPLENFAVRAVVTRKDVDVIFEHCEGAKEKLEADTDTRISIVAGKDDPDIVVDRVLVIKGPIDGVATAYKVIAEGMLKIKRSKMDATAAGTSVSAPKQKQSDKDTMHDGDESDDEADDSKPRADRDNAEDAGSDADEAGSPSAAGADSESDNDESDDESHADNTANGEHTAKPATGESAPTTDASKAEKPVDASTTAAAAAASTAEGEKKSRTAQSSSVDHVTLRMLVPQKCVGSIMGHGGRTINRIREEASVSIHTSEDTLPRSSERVVAVIGAPSAIQTAIALMASALTKDMAAYNNPEFYVPAANLPSAMTVETNHRKRKDAKRQGQGYNDHYSGNRNYGGRSGGHRNNGGNSHGGGYRNNNYGGSGGGNRNYGHASGGNSGYGRSGMHGGNRNDRYSRSNNDRQSNRGRTPGALSHVNRMPVGASSNTQSYHGNNSSNNNNGNNNNYGNYRSGGHGSGNRSATSPNAASYGGYAVPSPTFYQSYRPQASGPANMGGSNNGGGGMAGMRYGTGMSPVSPGQNSGVFGGGFNTAPAPYQFATPVGYAYPAAPVQGMYGSPAAQPSQPYPSRGGRPMMSQGQYSHPPQQQQPRYDGQYPRQPMISPPVGMGAVPPPGPSPGGGFASGAVDQTIQKIYVSADKVGAVIGRRGETINDIRQSTNARVDIQDPSHGSKERLIIITGGYEQVHSAFSMIKNKIATTRPSGMRP</sequence>
<dbReference type="SUPFAM" id="SSF54791">
    <property type="entry name" value="Eukaryotic type KH-domain (KH-domain type I)"/>
    <property type="match status" value="2"/>
</dbReference>
<dbReference type="PROSITE" id="PS50084">
    <property type="entry name" value="KH_TYPE_1"/>
    <property type="match status" value="2"/>
</dbReference>
<feature type="compositionally biased region" description="Acidic residues" evidence="3">
    <location>
        <begin position="298"/>
        <end position="309"/>
    </location>
</feature>
<proteinExistence type="predicted"/>
<feature type="compositionally biased region" description="Low complexity" evidence="3">
    <location>
        <begin position="584"/>
        <end position="604"/>
    </location>
</feature>
<dbReference type="EMBL" id="JANBOJ010000131">
    <property type="protein sequence ID" value="KAJ1722098.1"/>
    <property type="molecule type" value="Genomic_DNA"/>
</dbReference>
<dbReference type="InterPro" id="IPR036612">
    <property type="entry name" value="KH_dom_type_1_sf"/>
</dbReference>
<evidence type="ECO:0000313" key="6">
    <source>
        <dbReference type="Proteomes" id="UP001149813"/>
    </source>
</evidence>
<dbReference type="Proteomes" id="UP001149813">
    <property type="component" value="Unassembled WGS sequence"/>
</dbReference>
<reference evidence="5" key="1">
    <citation type="submission" date="2022-07" db="EMBL/GenBank/DDBJ databases">
        <title>Phylogenomic reconstructions and comparative analyses of Kickxellomycotina fungi.</title>
        <authorList>
            <person name="Reynolds N.K."/>
            <person name="Stajich J.E."/>
            <person name="Barry K."/>
            <person name="Grigoriev I.V."/>
            <person name="Crous P."/>
            <person name="Smith M.E."/>
        </authorList>
    </citation>
    <scope>NUCLEOTIDE SEQUENCE</scope>
    <source>
        <strain evidence="5">NBRC 32514</strain>
    </source>
</reference>
<evidence type="ECO:0000256" key="2">
    <source>
        <dbReference type="PROSITE-ProRule" id="PRU00117"/>
    </source>
</evidence>
<feature type="domain" description="K Homology" evidence="4">
    <location>
        <begin position="370"/>
        <end position="441"/>
    </location>
</feature>
<feature type="region of interest" description="Disordered" evidence="3">
    <location>
        <begin position="711"/>
        <end position="750"/>
    </location>
</feature>
<keyword evidence="2" id="KW-0694">RNA-binding</keyword>
<feature type="compositionally biased region" description="Low complexity" evidence="3">
    <location>
        <begin position="343"/>
        <end position="355"/>
    </location>
</feature>
<feature type="compositionally biased region" description="Basic and acidic residues" evidence="3">
    <location>
        <begin position="249"/>
        <end position="259"/>
    </location>
</feature>
<keyword evidence="6" id="KW-1185">Reference proteome</keyword>
<feature type="compositionally biased region" description="Low complexity" evidence="3">
    <location>
        <begin position="7"/>
        <end position="21"/>
    </location>
</feature>
<evidence type="ECO:0000256" key="3">
    <source>
        <dbReference type="SAM" id="MobiDB-lite"/>
    </source>
</evidence>
<feature type="compositionally biased region" description="Basic and acidic residues" evidence="3">
    <location>
        <begin position="545"/>
        <end position="559"/>
    </location>
</feature>
<feature type="compositionally biased region" description="Low complexity" evidence="3">
    <location>
        <begin position="140"/>
        <end position="149"/>
    </location>
</feature>
<dbReference type="CDD" id="cd00105">
    <property type="entry name" value="KH-I"/>
    <property type="match status" value="1"/>
</dbReference>
<feature type="region of interest" description="Disordered" evidence="3">
    <location>
        <begin position="235"/>
        <end position="369"/>
    </location>
</feature>
<dbReference type="GO" id="GO:0003723">
    <property type="term" value="F:RNA binding"/>
    <property type="evidence" value="ECO:0007669"/>
    <property type="project" value="UniProtKB-UniRule"/>
</dbReference>
<dbReference type="SMART" id="SM00322">
    <property type="entry name" value="KH"/>
    <property type="match status" value="2"/>
</dbReference>
<dbReference type="PANTHER" id="PTHR10288">
    <property type="entry name" value="KH DOMAIN CONTAINING RNA BINDING PROTEIN"/>
    <property type="match status" value="1"/>
</dbReference>
<name>A0A9W8CSF3_9FUNG</name>
<evidence type="ECO:0000313" key="5">
    <source>
        <dbReference type="EMBL" id="KAJ1722098.1"/>
    </source>
</evidence>
<feature type="compositionally biased region" description="Low complexity" evidence="3">
    <location>
        <begin position="44"/>
        <end position="64"/>
    </location>
</feature>
<accession>A0A9W8CSF3</accession>
<dbReference type="InterPro" id="IPR004087">
    <property type="entry name" value="KH_dom"/>
</dbReference>
<feature type="compositionally biased region" description="Polar residues" evidence="3">
    <location>
        <begin position="239"/>
        <end position="248"/>
    </location>
</feature>
<organism evidence="5 6">
    <name type="scientific">Coemansia erecta</name>
    <dbReference type="NCBI Taxonomy" id="147472"/>
    <lineage>
        <taxon>Eukaryota</taxon>
        <taxon>Fungi</taxon>
        <taxon>Fungi incertae sedis</taxon>
        <taxon>Zoopagomycota</taxon>
        <taxon>Kickxellomycotina</taxon>
        <taxon>Kickxellomycetes</taxon>
        <taxon>Kickxellales</taxon>
        <taxon>Kickxellaceae</taxon>
        <taxon>Coemansia</taxon>
    </lineage>
</organism>
<feature type="compositionally biased region" description="Basic and acidic residues" evidence="3">
    <location>
        <begin position="124"/>
        <end position="134"/>
    </location>
</feature>
<evidence type="ECO:0000256" key="1">
    <source>
        <dbReference type="ARBA" id="ARBA00022737"/>
    </source>
</evidence>
<gene>
    <name evidence="5" type="primary">PBP2</name>
    <name evidence="5" type="ORF">LPJ53_003467</name>
</gene>
<feature type="compositionally biased region" description="Basic and acidic residues" evidence="3">
    <location>
        <begin position="268"/>
        <end position="278"/>
    </location>
</feature>
<evidence type="ECO:0000259" key="4">
    <source>
        <dbReference type="SMART" id="SM00322"/>
    </source>
</evidence>
<feature type="compositionally biased region" description="Gly residues" evidence="3">
    <location>
        <begin position="505"/>
        <end position="543"/>
    </location>
</feature>
<dbReference type="OrthoDB" id="1937934at2759"/>
<comment type="caution">
    <text evidence="5">The sequence shown here is derived from an EMBL/GenBank/DDBJ whole genome shotgun (WGS) entry which is preliminary data.</text>
</comment>
<feature type="compositionally biased region" description="Low complexity" evidence="3">
    <location>
        <begin position="711"/>
        <end position="722"/>
    </location>
</feature>
<dbReference type="InterPro" id="IPR004088">
    <property type="entry name" value="KH_dom_type_1"/>
</dbReference>
<keyword evidence="1" id="KW-0677">Repeat</keyword>
<feature type="region of interest" description="Disordered" evidence="3">
    <location>
        <begin position="79"/>
        <end position="149"/>
    </location>
</feature>
<protein>
    <submittedName>
        <fullName evidence="5">PAB1 binding protein</fullName>
    </submittedName>
</protein>
<dbReference type="Gene3D" id="3.30.1370.10">
    <property type="entry name" value="K Homology domain, type 1"/>
    <property type="match status" value="2"/>
</dbReference>